<dbReference type="AlphaFoldDB" id="A0A183C5G4"/>
<reference evidence="10" key="1">
    <citation type="submission" date="2013-12" db="EMBL/GenBank/DDBJ databases">
        <authorList>
            <person name="Aslett M."/>
        </authorList>
    </citation>
    <scope>NUCLEOTIDE SEQUENCE [LARGE SCALE GENOMIC DNA]</scope>
    <source>
        <strain evidence="10">Lindley</strain>
    </source>
</reference>
<accession>A0A183C5G4</accession>
<dbReference type="Proteomes" id="UP000050741">
    <property type="component" value="Unassembled WGS sequence"/>
</dbReference>
<keyword evidence="3" id="KW-0677">Repeat</keyword>
<evidence type="ECO:0000256" key="8">
    <source>
        <dbReference type="SAM" id="MobiDB-lite"/>
    </source>
</evidence>
<keyword evidence="4 7" id="KW-0863">Zinc-finger</keyword>
<dbReference type="InterPro" id="IPR036236">
    <property type="entry name" value="Znf_C2H2_sf"/>
</dbReference>
<dbReference type="PROSITE" id="PS50157">
    <property type="entry name" value="ZINC_FINGER_C2H2_2"/>
    <property type="match status" value="1"/>
</dbReference>
<evidence type="ECO:0000256" key="3">
    <source>
        <dbReference type="ARBA" id="ARBA00022737"/>
    </source>
</evidence>
<dbReference type="GO" id="GO:0000122">
    <property type="term" value="P:negative regulation of transcription by RNA polymerase II"/>
    <property type="evidence" value="ECO:0007669"/>
    <property type="project" value="TreeGrafter"/>
</dbReference>
<evidence type="ECO:0000256" key="5">
    <source>
        <dbReference type="ARBA" id="ARBA00022833"/>
    </source>
</evidence>
<dbReference type="PANTHER" id="PTHR13100">
    <property type="entry name" value="CELL GROWTH-REGULATING NUCLEOLAR PROTEIN LYAR"/>
    <property type="match status" value="1"/>
</dbReference>
<feature type="compositionally biased region" description="Basic and acidic residues" evidence="8">
    <location>
        <begin position="181"/>
        <end position="213"/>
    </location>
</feature>
<dbReference type="PANTHER" id="PTHR13100:SF10">
    <property type="entry name" value="CELL GROWTH-REGULATING NUCLEOLAR PROTEIN"/>
    <property type="match status" value="1"/>
</dbReference>
<sequence>MVFFTCDECGETMKKKQVLQHNHRCHTTRYSCMDCQTVFDRDSYQTHVKCITEDQKYGGVNHVPKVNKPNCVPATASAHRLLRSYFLSVQCAFDRFCSDCWPSMRCVKHICDRFHAIRGRANADKAMELFWLNVDALASVSDKLCPNCDDRLELVRLLAEQVRLDGCAQNGTNASVDDDDGHNWLDESEDDKKFSPIGGKENDLESLEGHDNTDEQTGSAGCSDVDIKVAERIDGDDTEPVDEVHTANIGVQKADVASKRWRRMFRHKHRRMLVYKPPPTMLWLFNEHWHKQQQQRQQMLLPIRTGQVIRIRTQTRRRRRKEDDEFQQQQMVAGVVVVALQHAASRDRLR</sequence>
<comment type="subcellular location">
    <subcellularLocation>
        <location evidence="1">Nucleus</location>
    </subcellularLocation>
</comment>
<evidence type="ECO:0000313" key="11">
    <source>
        <dbReference type="WBParaSite" id="GPLIN_000810900"/>
    </source>
</evidence>
<evidence type="ECO:0000259" key="9">
    <source>
        <dbReference type="PROSITE" id="PS50157"/>
    </source>
</evidence>
<proteinExistence type="predicted"/>
<name>A0A183C5G4_GLOPA</name>
<dbReference type="SUPFAM" id="SSF57667">
    <property type="entry name" value="beta-beta-alpha zinc fingers"/>
    <property type="match status" value="2"/>
</dbReference>
<evidence type="ECO:0000256" key="2">
    <source>
        <dbReference type="ARBA" id="ARBA00022723"/>
    </source>
</evidence>
<organism evidence="10 11">
    <name type="scientific">Globodera pallida</name>
    <name type="common">Potato cyst nematode worm</name>
    <name type="synonym">Heterodera pallida</name>
    <dbReference type="NCBI Taxonomy" id="36090"/>
    <lineage>
        <taxon>Eukaryota</taxon>
        <taxon>Metazoa</taxon>
        <taxon>Ecdysozoa</taxon>
        <taxon>Nematoda</taxon>
        <taxon>Chromadorea</taxon>
        <taxon>Rhabditida</taxon>
        <taxon>Tylenchina</taxon>
        <taxon>Tylenchomorpha</taxon>
        <taxon>Tylenchoidea</taxon>
        <taxon>Heteroderidae</taxon>
        <taxon>Heteroderinae</taxon>
        <taxon>Globodera</taxon>
    </lineage>
</organism>
<evidence type="ECO:0000256" key="1">
    <source>
        <dbReference type="ARBA" id="ARBA00004123"/>
    </source>
</evidence>
<dbReference type="InterPro" id="IPR013087">
    <property type="entry name" value="Znf_C2H2_type"/>
</dbReference>
<keyword evidence="6" id="KW-0539">Nucleus</keyword>
<dbReference type="GO" id="GO:0006364">
    <property type="term" value="P:rRNA processing"/>
    <property type="evidence" value="ECO:0007669"/>
    <property type="project" value="TreeGrafter"/>
</dbReference>
<protein>
    <submittedName>
        <fullName evidence="11">C2H2-type domain-containing protein</fullName>
    </submittedName>
</protein>
<dbReference type="InterPro" id="IPR039999">
    <property type="entry name" value="LYAR"/>
</dbReference>
<keyword evidence="2" id="KW-0479">Metal-binding</keyword>
<dbReference type="GO" id="GO:0008270">
    <property type="term" value="F:zinc ion binding"/>
    <property type="evidence" value="ECO:0007669"/>
    <property type="project" value="UniProtKB-KW"/>
</dbReference>
<reference evidence="10" key="2">
    <citation type="submission" date="2014-05" db="EMBL/GenBank/DDBJ databases">
        <title>The genome and life-stage specific transcriptomes of Globodera pallida elucidate key aspects of plant parasitism by a cyst nematode.</title>
        <authorList>
            <person name="Cotton J.A."/>
            <person name="Lilley C.J."/>
            <person name="Jones L.M."/>
            <person name="Kikuchi T."/>
            <person name="Reid A.J."/>
            <person name="Thorpe P."/>
            <person name="Tsai I.J."/>
            <person name="Beasley H."/>
            <person name="Blok V."/>
            <person name="Cock P.J.A."/>
            <person name="Van den Akker S.E."/>
            <person name="Holroyd N."/>
            <person name="Hunt M."/>
            <person name="Mantelin S."/>
            <person name="Naghra H."/>
            <person name="Pain A."/>
            <person name="Palomares-Rius J.E."/>
            <person name="Zarowiecki M."/>
            <person name="Berriman M."/>
            <person name="Jones J.T."/>
            <person name="Urwin P.E."/>
        </authorList>
    </citation>
    <scope>NUCLEOTIDE SEQUENCE [LARGE SCALE GENOMIC DNA]</scope>
    <source>
        <strain evidence="10">Lindley</strain>
    </source>
</reference>
<keyword evidence="5" id="KW-0862">Zinc</keyword>
<evidence type="ECO:0000256" key="7">
    <source>
        <dbReference type="PROSITE-ProRule" id="PRU01145"/>
    </source>
</evidence>
<dbReference type="GO" id="GO:0003677">
    <property type="term" value="F:DNA binding"/>
    <property type="evidence" value="ECO:0007669"/>
    <property type="project" value="InterPro"/>
</dbReference>
<evidence type="ECO:0000256" key="6">
    <source>
        <dbReference type="ARBA" id="ARBA00023242"/>
    </source>
</evidence>
<keyword evidence="10" id="KW-1185">Reference proteome</keyword>
<dbReference type="FunFam" id="3.30.1490.490:FF:000001">
    <property type="entry name" value="cell growth-regulating nucleolar protein-like"/>
    <property type="match status" value="1"/>
</dbReference>
<dbReference type="Gene3D" id="3.30.1490.490">
    <property type="match status" value="1"/>
</dbReference>
<dbReference type="InterPro" id="IPR014898">
    <property type="entry name" value="Znf_C2H2_LYAR"/>
</dbReference>
<evidence type="ECO:0000313" key="10">
    <source>
        <dbReference type="Proteomes" id="UP000050741"/>
    </source>
</evidence>
<dbReference type="PROSITE" id="PS51804">
    <property type="entry name" value="ZF_C2HC_LYAR"/>
    <property type="match status" value="2"/>
</dbReference>
<feature type="region of interest" description="Disordered" evidence="8">
    <location>
        <begin position="178"/>
        <end position="225"/>
    </location>
</feature>
<evidence type="ECO:0000256" key="4">
    <source>
        <dbReference type="ARBA" id="ARBA00022771"/>
    </source>
</evidence>
<feature type="domain" description="C2H2-type" evidence="9">
    <location>
        <begin position="4"/>
        <end position="31"/>
    </location>
</feature>
<dbReference type="WBParaSite" id="GPLIN_000810900">
    <property type="protein sequence ID" value="GPLIN_000810900"/>
    <property type="gene ID" value="GPLIN_000810900"/>
</dbReference>
<reference evidence="11" key="3">
    <citation type="submission" date="2016-06" db="UniProtKB">
        <authorList>
            <consortium name="WormBaseParasite"/>
        </authorList>
    </citation>
    <scope>IDENTIFICATION</scope>
</reference>
<dbReference type="GO" id="GO:0005730">
    <property type="term" value="C:nucleolus"/>
    <property type="evidence" value="ECO:0007669"/>
    <property type="project" value="TreeGrafter"/>
</dbReference>
<dbReference type="Pfam" id="PF08790">
    <property type="entry name" value="zf-LYAR"/>
    <property type="match status" value="1"/>
</dbReference>